<keyword evidence="2" id="KW-1003">Cell membrane</keyword>
<evidence type="ECO:0000313" key="8">
    <source>
        <dbReference type="EMBL" id="MDK2597575.1"/>
    </source>
</evidence>
<dbReference type="PANTHER" id="PTHR32309:SF13">
    <property type="entry name" value="FERRIC ENTEROBACTIN TRANSPORT PROTEIN FEPE"/>
    <property type="match status" value="1"/>
</dbReference>
<gene>
    <name evidence="8" type="ORF">QNM18_21170</name>
</gene>
<comment type="caution">
    <text evidence="8">The sequence shown here is derived from an EMBL/GenBank/DDBJ whole genome shotgun (WGS) entry which is preliminary data.</text>
</comment>
<keyword evidence="9" id="KW-1185">Reference proteome</keyword>
<comment type="subcellular location">
    <subcellularLocation>
        <location evidence="1">Cell membrane</location>
        <topology evidence="1">Multi-pass membrane protein</topology>
    </subcellularLocation>
</comment>
<protein>
    <submittedName>
        <fullName evidence="8">Wzz/FepE/Etk N-terminal domain-containing protein</fullName>
    </submittedName>
</protein>
<evidence type="ECO:0000256" key="1">
    <source>
        <dbReference type="ARBA" id="ARBA00004651"/>
    </source>
</evidence>
<keyword evidence="3 6" id="KW-0812">Transmembrane</keyword>
<feature type="transmembrane region" description="Helical" evidence="6">
    <location>
        <begin position="288"/>
        <end position="311"/>
    </location>
</feature>
<organism evidence="8 9">
    <name type="scientific">Pseudoalteromonas obscura</name>
    <dbReference type="NCBI Taxonomy" id="3048491"/>
    <lineage>
        <taxon>Bacteria</taxon>
        <taxon>Pseudomonadati</taxon>
        <taxon>Pseudomonadota</taxon>
        <taxon>Gammaproteobacteria</taxon>
        <taxon>Alteromonadales</taxon>
        <taxon>Pseudoalteromonadaceae</taxon>
        <taxon>Pseudoalteromonas</taxon>
    </lineage>
</organism>
<dbReference type="Proteomes" id="UP001231915">
    <property type="component" value="Unassembled WGS sequence"/>
</dbReference>
<dbReference type="InterPro" id="IPR003856">
    <property type="entry name" value="LPS_length_determ_N"/>
</dbReference>
<evidence type="ECO:0000256" key="4">
    <source>
        <dbReference type="ARBA" id="ARBA00022989"/>
    </source>
</evidence>
<dbReference type="Pfam" id="PF02706">
    <property type="entry name" value="Wzz"/>
    <property type="match status" value="1"/>
</dbReference>
<feature type="domain" description="Polysaccharide chain length determinant N-terminal" evidence="7">
    <location>
        <begin position="19"/>
        <end position="120"/>
    </location>
</feature>
<dbReference type="RefSeq" id="WP_284138365.1">
    <property type="nucleotide sequence ID" value="NZ_JASJUT010000011.1"/>
</dbReference>
<reference evidence="8 9" key="1">
    <citation type="submission" date="2023-05" db="EMBL/GenBank/DDBJ databases">
        <title>Pseudoalteromonas ardens sp. nov., Pseudoalteromonas obscura sp. nov., and Pseudoalteromonas umbrosa sp. nov., isolated from the coral Montipora capitata.</title>
        <authorList>
            <person name="Thomas E.M."/>
            <person name="Smith E.M."/>
            <person name="Papke E."/>
            <person name="Shlafstein M.D."/>
            <person name="Oline D.K."/>
            <person name="Videau P."/>
            <person name="Saw J.H."/>
            <person name="Strangman W.K."/>
            <person name="Ushijima B."/>
        </authorList>
    </citation>
    <scope>NUCLEOTIDE SEQUENCE [LARGE SCALE GENOMIC DNA]</scope>
    <source>
        <strain evidence="8 9">P94</strain>
    </source>
</reference>
<accession>A0ABT7ERH3</accession>
<keyword evidence="4 6" id="KW-1133">Transmembrane helix</keyword>
<evidence type="ECO:0000256" key="5">
    <source>
        <dbReference type="ARBA" id="ARBA00023136"/>
    </source>
</evidence>
<evidence type="ECO:0000313" key="9">
    <source>
        <dbReference type="Proteomes" id="UP001231915"/>
    </source>
</evidence>
<evidence type="ECO:0000259" key="7">
    <source>
        <dbReference type="Pfam" id="PF02706"/>
    </source>
</evidence>
<keyword evidence="5 6" id="KW-0472">Membrane</keyword>
<name>A0ABT7ERH3_9GAMM</name>
<dbReference type="EMBL" id="JASJUT010000011">
    <property type="protein sequence ID" value="MDK2597575.1"/>
    <property type="molecule type" value="Genomic_DNA"/>
</dbReference>
<sequence length="317" mass="35454">METSKLNTEDGYQSRFEKDEVDVSELFTVVASRKWFLFGITSIFAVLSIALSLSLPNIYKSEVLLSPAHESKSSNLGGLAGQLGGIAGLTGISLGGGDDKTTLALEVLKSRQFIKSFIEKHDLLPDLMAVKEWEQGKNEIVYDEELYDVDSKTWVRDVEPPKTARPSRQEAYIEFKKIFEVNEAKDTGYVTISIDHQSPEIAQRWVELLVMEINQTIKTMDVVEAKKSIKFLEEQLSKNDIAELKTVLFGLIEEQVKTIMFSESRAEYVFKTIDPAIVPELKHSPKRAVICVAGTVFGFIVGIVIILIGLFRNGQKG</sequence>
<evidence type="ECO:0000256" key="2">
    <source>
        <dbReference type="ARBA" id="ARBA00022475"/>
    </source>
</evidence>
<dbReference type="PANTHER" id="PTHR32309">
    <property type="entry name" value="TYROSINE-PROTEIN KINASE"/>
    <property type="match status" value="1"/>
</dbReference>
<evidence type="ECO:0000256" key="6">
    <source>
        <dbReference type="SAM" id="Phobius"/>
    </source>
</evidence>
<proteinExistence type="predicted"/>
<dbReference type="InterPro" id="IPR050445">
    <property type="entry name" value="Bact_polysacc_biosynth/exp"/>
</dbReference>
<feature type="transmembrane region" description="Helical" evidence="6">
    <location>
        <begin position="35"/>
        <end position="55"/>
    </location>
</feature>
<evidence type="ECO:0000256" key="3">
    <source>
        <dbReference type="ARBA" id="ARBA00022692"/>
    </source>
</evidence>